<sequence length="141" mass="15572">MPAAPKNPKPFRKRLRLTKQQDLEICELQTKILDASNVTLTELACTKLSLARAPSPQVTGRVLKSSMTLRALSADCLALKKARPKFQLQLDQSVVEFVLMCEEVQLSLSLSLSGEMIMVRAGTLAIRLSTPDSSLPKFSWS</sequence>
<evidence type="ECO:0000313" key="2">
    <source>
        <dbReference type="EMBL" id="RAW35395.1"/>
    </source>
</evidence>
<dbReference type="OrthoDB" id="120604at2759"/>
<dbReference type="EMBL" id="MJFZ01000170">
    <property type="protein sequence ID" value="RAW35395.1"/>
    <property type="molecule type" value="Genomic_DNA"/>
</dbReference>
<gene>
    <name evidence="2" type="ORF">PC110_g8311</name>
    <name evidence="1" type="ORF">PC118_g14670</name>
</gene>
<protein>
    <submittedName>
        <fullName evidence="2">Uncharacterized protein</fullName>
    </submittedName>
</protein>
<keyword evidence="3" id="KW-1185">Reference proteome</keyword>
<dbReference type="EMBL" id="RCML01000543">
    <property type="protein sequence ID" value="KAG2974198.1"/>
    <property type="molecule type" value="Genomic_DNA"/>
</dbReference>
<proteinExistence type="predicted"/>
<organism evidence="2 3">
    <name type="scientific">Phytophthora cactorum</name>
    <dbReference type="NCBI Taxonomy" id="29920"/>
    <lineage>
        <taxon>Eukaryota</taxon>
        <taxon>Sar</taxon>
        <taxon>Stramenopiles</taxon>
        <taxon>Oomycota</taxon>
        <taxon>Peronosporomycetes</taxon>
        <taxon>Peronosporales</taxon>
        <taxon>Peronosporaceae</taxon>
        <taxon>Phytophthora</taxon>
    </lineage>
</organism>
<reference evidence="2 3" key="1">
    <citation type="submission" date="2018-01" db="EMBL/GenBank/DDBJ databases">
        <title>Draft genome of the strawberry crown rot pathogen Phytophthora cactorum.</title>
        <authorList>
            <person name="Armitage A.D."/>
            <person name="Lysoe E."/>
            <person name="Nellist C.F."/>
            <person name="Harrison R.J."/>
            <person name="Brurberg M.B."/>
        </authorList>
    </citation>
    <scope>NUCLEOTIDE SEQUENCE [LARGE SCALE GENOMIC DNA]</scope>
    <source>
        <strain evidence="2 3">10300</strain>
    </source>
</reference>
<dbReference type="VEuPathDB" id="FungiDB:PC110_g8311"/>
<evidence type="ECO:0000313" key="1">
    <source>
        <dbReference type="EMBL" id="KAG2974198.1"/>
    </source>
</evidence>
<reference evidence="1" key="2">
    <citation type="submission" date="2018-10" db="EMBL/GenBank/DDBJ databases">
        <title>Effector identification in a new, highly contiguous assembly of the strawberry crown rot pathogen Phytophthora cactorum.</title>
        <authorList>
            <person name="Armitage A.D."/>
            <person name="Nellist C.F."/>
            <person name="Bates H."/>
            <person name="Vickerstaff R.J."/>
            <person name="Harrison R.J."/>
        </authorList>
    </citation>
    <scope>NUCLEOTIDE SEQUENCE</scope>
    <source>
        <strain evidence="1">P415</strain>
    </source>
</reference>
<comment type="caution">
    <text evidence="2">The sequence shown here is derived from an EMBL/GenBank/DDBJ whole genome shotgun (WGS) entry which is preliminary data.</text>
</comment>
<name>A0A329SF24_9STRA</name>
<evidence type="ECO:0000313" key="3">
    <source>
        <dbReference type="Proteomes" id="UP000251314"/>
    </source>
</evidence>
<dbReference type="Proteomes" id="UP000697107">
    <property type="component" value="Unassembled WGS sequence"/>
</dbReference>
<dbReference type="AlphaFoldDB" id="A0A329SF24"/>
<dbReference type="Proteomes" id="UP000251314">
    <property type="component" value="Unassembled WGS sequence"/>
</dbReference>
<accession>A0A329SF24</accession>